<proteinExistence type="predicted"/>
<name>A0AAV4BXJ1_9GAST</name>
<organism evidence="1 2">
    <name type="scientific">Plakobranchus ocellatus</name>
    <dbReference type="NCBI Taxonomy" id="259542"/>
    <lineage>
        <taxon>Eukaryota</taxon>
        <taxon>Metazoa</taxon>
        <taxon>Spiralia</taxon>
        <taxon>Lophotrochozoa</taxon>
        <taxon>Mollusca</taxon>
        <taxon>Gastropoda</taxon>
        <taxon>Heterobranchia</taxon>
        <taxon>Euthyneura</taxon>
        <taxon>Panpulmonata</taxon>
        <taxon>Sacoglossa</taxon>
        <taxon>Placobranchoidea</taxon>
        <taxon>Plakobranchidae</taxon>
        <taxon>Plakobranchus</taxon>
    </lineage>
</organism>
<comment type="caution">
    <text evidence="1">The sequence shown here is derived from an EMBL/GenBank/DDBJ whole genome shotgun (WGS) entry which is preliminary data.</text>
</comment>
<reference evidence="1 2" key="1">
    <citation type="journal article" date="2021" name="Elife">
        <title>Chloroplast acquisition without the gene transfer in kleptoplastic sea slugs, Plakobranchus ocellatus.</title>
        <authorList>
            <person name="Maeda T."/>
            <person name="Takahashi S."/>
            <person name="Yoshida T."/>
            <person name="Shimamura S."/>
            <person name="Takaki Y."/>
            <person name="Nagai Y."/>
            <person name="Toyoda A."/>
            <person name="Suzuki Y."/>
            <person name="Arimoto A."/>
            <person name="Ishii H."/>
            <person name="Satoh N."/>
            <person name="Nishiyama T."/>
            <person name="Hasebe M."/>
            <person name="Maruyama T."/>
            <person name="Minagawa J."/>
            <person name="Obokata J."/>
            <person name="Shigenobu S."/>
        </authorList>
    </citation>
    <scope>NUCLEOTIDE SEQUENCE [LARGE SCALE GENOMIC DNA]</scope>
</reference>
<dbReference type="EMBL" id="BLXT01005539">
    <property type="protein sequence ID" value="GFO23836.1"/>
    <property type="molecule type" value="Genomic_DNA"/>
</dbReference>
<keyword evidence="2" id="KW-1185">Reference proteome</keyword>
<accession>A0AAV4BXJ1</accession>
<dbReference type="Proteomes" id="UP000735302">
    <property type="component" value="Unassembled WGS sequence"/>
</dbReference>
<evidence type="ECO:0000313" key="1">
    <source>
        <dbReference type="EMBL" id="GFO23836.1"/>
    </source>
</evidence>
<evidence type="ECO:0000313" key="2">
    <source>
        <dbReference type="Proteomes" id="UP000735302"/>
    </source>
</evidence>
<protein>
    <submittedName>
        <fullName evidence="1">Retrovirus-related pol polyprotein from transposon 17.6</fullName>
    </submittedName>
</protein>
<sequence>MPKPDNFNEAGVSFTNYEEWLDSYFQANDVSATKQNTVLLSAFRPKVYGMRRSLTSPDLTSTKTFDELCDVLSKHFCPSPWRS</sequence>
<gene>
    <name evidence="1" type="ORF">PoB_005034100</name>
</gene>
<dbReference type="AlphaFoldDB" id="A0AAV4BXJ1"/>